<proteinExistence type="predicted"/>
<keyword evidence="3" id="KW-1185">Reference proteome</keyword>
<accession>A0A2K1DXL7</accession>
<dbReference type="RefSeq" id="WP_103052298.1">
    <property type="nucleotide sequence ID" value="NZ_POWF01000006.1"/>
</dbReference>
<dbReference type="EMBL" id="POWF01000006">
    <property type="protein sequence ID" value="PNQ72771.1"/>
    <property type="molecule type" value="Genomic_DNA"/>
</dbReference>
<evidence type="ECO:0000313" key="3">
    <source>
        <dbReference type="Proteomes" id="UP000236641"/>
    </source>
</evidence>
<keyword evidence="1" id="KW-0732">Signal</keyword>
<protein>
    <recommendedName>
        <fullName evidence="4">BclA C-terminal domain-containing protein</fullName>
    </recommendedName>
</protein>
<reference evidence="2 3" key="1">
    <citation type="submission" date="2018-01" db="EMBL/GenBank/DDBJ databases">
        <title>The draft genome of Hanstruepera neustonica JCM19743.</title>
        <authorList>
            <person name="He R.-H."/>
            <person name="Du Z.-J."/>
        </authorList>
    </citation>
    <scope>NUCLEOTIDE SEQUENCE [LARGE SCALE GENOMIC DNA]</scope>
    <source>
        <strain evidence="2 3">JCM19743</strain>
    </source>
</reference>
<gene>
    <name evidence="2" type="ORF">C1T31_09680</name>
</gene>
<comment type="caution">
    <text evidence="2">The sequence shown here is derived from an EMBL/GenBank/DDBJ whole genome shotgun (WGS) entry which is preliminary data.</text>
</comment>
<evidence type="ECO:0000256" key="1">
    <source>
        <dbReference type="SAM" id="SignalP"/>
    </source>
</evidence>
<dbReference type="Proteomes" id="UP000236641">
    <property type="component" value="Unassembled WGS sequence"/>
</dbReference>
<evidence type="ECO:0000313" key="2">
    <source>
        <dbReference type="EMBL" id="PNQ72771.1"/>
    </source>
</evidence>
<dbReference type="AlphaFoldDB" id="A0A2K1DXL7"/>
<feature type="chain" id="PRO_5014420971" description="BclA C-terminal domain-containing protein" evidence="1">
    <location>
        <begin position="24"/>
        <end position="241"/>
    </location>
</feature>
<name>A0A2K1DXL7_9FLAO</name>
<feature type="signal peptide" evidence="1">
    <location>
        <begin position="1"/>
        <end position="23"/>
    </location>
</feature>
<sequence length="241" mass="26138">MCSTSISKLLLSLLLFFSFVVNAQVGIGTINPHTSSILDIESTNSGVLLPRIGLTSTSDNSTITNPEASLLIYNTSTVNDVTPGFYFWQNGKWNKISTDTKIFGDIYKSSASAVQALDASSPISFGSIAICEGVLSDSNHFEIVTPGYYRVTYSISLLKTAGSPINLGFYLTKSSDPADKIEGSFVHTQLDEFRNINISMNKIIYLDTNEKIFLYPDISNGSVAVMSNAATLNIELIKSVN</sequence>
<evidence type="ECO:0008006" key="4">
    <source>
        <dbReference type="Google" id="ProtNLM"/>
    </source>
</evidence>
<organism evidence="2 3">
    <name type="scientific">Hanstruepera neustonica</name>
    <dbReference type="NCBI Taxonomy" id="1445657"/>
    <lineage>
        <taxon>Bacteria</taxon>
        <taxon>Pseudomonadati</taxon>
        <taxon>Bacteroidota</taxon>
        <taxon>Flavobacteriia</taxon>
        <taxon>Flavobacteriales</taxon>
        <taxon>Flavobacteriaceae</taxon>
        <taxon>Hanstruepera</taxon>
    </lineage>
</organism>
<dbReference type="OrthoDB" id="9808953at2"/>